<dbReference type="AlphaFoldDB" id="A0ABD6QUE0"/>
<gene>
    <name evidence="2" type="ORF">A5742_17285</name>
</gene>
<feature type="domain" description="PknH-like extracellular" evidence="1">
    <location>
        <begin position="44"/>
        <end position="226"/>
    </location>
</feature>
<name>A0ABD6QUE0_MYCFO</name>
<reference evidence="2 3" key="1">
    <citation type="submission" date="2016-07" db="EMBL/GenBank/DDBJ databases">
        <authorList>
            <person name="Sutton G."/>
            <person name="Brinkac L."/>
            <person name="Sanka R."/>
            <person name="Adams M."/>
            <person name="Lau E."/>
            <person name="Kumar A."/>
            <person name="Macaden R."/>
        </authorList>
    </citation>
    <scope>NUCLEOTIDE SEQUENCE [LARGE SCALE GENOMIC DNA]</scope>
    <source>
        <strain evidence="2 3">GA-0871</strain>
    </source>
</reference>
<evidence type="ECO:0000259" key="1">
    <source>
        <dbReference type="Pfam" id="PF14032"/>
    </source>
</evidence>
<dbReference type="InterPro" id="IPR026954">
    <property type="entry name" value="PknH-like_Extracell"/>
</dbReference>
<dbReference type="RefSeq" id="WP_076202588.1">
    <property type="nucleotide sequence ID" value="NZ_MBER01000010.1"/>
</dbReference>
<dbReference type="InterPro" id="IPR038232">
    <property type="entry name" value="PknH-like_Extracell_sf"/>
</dbReference>
<dbReference type="Gene3D" id="3.40.1000.70">
    <property type="entry name" value="PknH-like extracellular domain"/>
    <property type="match status" value="1"/>
</dbReference>
<dbReference type="EMBL" id="MBER01000010">
    <property type="protein sequence ID" value="OMC51897.1"/>
    <property type="molecule type" value="Genomic_DNA"/>
</dbReference>
<organism evidence="2 3">
    <name type="scientific">Mycolicibacterium fortuitum</name>
    <name type="common">Mycobacterium fortuitum</name>
    <dbReference type="NCBI Taxonomy" id="1766"/>
    <lineage>
        <taxon>Bacteria</taxon>
        <taxon>Bacillati</taxon>
        <taxon>Actinomycetota</taxon>
        <taxon>Actinomycetes</taxon>
        <taxon>Mycobacteriales</taxon>
        <taxon>Mycobacteriaceae</taxon>
        <taxon>Mycolicibacterium</taxon>
    </lineage>
</organism>
<comment type="caution">
    <text evidence="2">The sequence shown here is derived from an EMBL/GenBank/DDBJ whole genome shotgun (WGS) entry which is preliminary data.</text>
</comment>
<proteinExistence type="predicted"/>
<evidence type="ECO:0000313" key="2">
    <source>
        <dbReference type="EMBL" id="OMC51897.1"/>
    </source>
</evidence>
<dbReference type="Proteomes" id="UP000187001">
    <property type="component" value="Unassembled WGS sequence"/>
</dbReference>
<sequence>MIAVSPPRRRRRSPLALAAIAVATIALALVVAAAVVTVVGMGSVPSAALQGLLLTPQEAAEAHGVQSLHEVVSDDLSLDSKEPDSECLGLLNDRSERAYRGSGWKALRHQSLADQTPQVTLSQSVIAMRDAHVAAPFVDEQKAMWEACSAQVLHRKNKDGLVADYVVTMVERSDGILAASYHRDGGEGWTCVRGMAWRRNIVIDVTTCGPGATPQLLPGIIVPISARIEAA</sequence>
<protein>
    <recommendedName>
        <fullName evidence="1">PknH-like extracellular domain-containing protein</fullName>
    </recommendedName>
</protein>
<dbReference type="Pfam" id="PF14032">
    <property type="entry name" value="PknH_C"/>
    <property type="match status" value="1"/>
</dbReference>
<evidence type="ECO:0000313" key="3">
    <source>
        <dbReference type="Proteomes" id="UP000187001"/>
    </source>
</evidence>
<accession>A0ABD6QUE0</accession>